<dbReference type="OrthoDB" id="265776at2759"/>
<dbReference type="PANTHER" id="PTHR21646">
    <property type="entry name" value="UBIQUITIN CARBOXYL-TERMINAL HYDROLASE"/>
    <property type="match status" value="1"/>
</dbReference>
<name>A0A3P7M4P5_DIBLA</name>
<dbReference type="InterPro" id="IPR050185">
    <property type="entry name" value="Ub_carboxyl-term_hydrolase"/>
</dbReference>
<protein>
    <recommendedName>
        <fullName evidence="2">ubiquitinyl hydrolase 1</fullName>
        <ecNumber evidence="2">3.4.19.12</ecNumber>
    </recommendedName>
</protein>
<dbReference type="SUPFAM" id="SSF54001">
    <property type="entry name" value="Cysteine proteinases"/>
    <property type="match status" value="1"/>
</dbReference>
<dbReference type="Proteomes" id="UP000281553">
    <property type="component" value="Unassembled WGS sequence"/>
</dbReference>
<organism evidence="4 5">
    <name type="scientific">Dibothriocephalus latus</name>
    <name type="common">Fish tapeworm</name>
    <name type="synonym">Diphyllobothrium latum</name>
    <dbReference type="NCBI Taxonomy" id="60516"/>
    <lineage>
        <taxon>Eukaryota</taxon>
        <taxon>Metazoa</taxon>
        <taxon>Spiralia</taxon>
        <taxon>Lophotrochozoa</taxon>
        <taxon>Platyhelminthes</taxon>
        <taxon>Cestoda</taxon>
        <taxon>Eucestoda</taxon>
        <taxon>Diphyllobothriidea</taxon>
        <taxon>Diphyllobothriidae</taxon>
        <taxon>Dibothriocephalus</taxon>
    </lineage>
</organism>
<dbReference type="EMBL" id="UYRU01068010">
    <property type="protein sequence ID" value="VDN17248.1"/>
    <property type="molecule type" value="Genomic_DNA"/>
</dbReference>
<evidence type="ECO:0000256" key="1">
    <source>
        <dbReference type="ARBA" id="ARBA00000707"/>
    </source>
</evidence>
<sequence length="124" mass="14398">MPPARSTSNANIDSKELAKESWERNRAVDDSEILDWFNGQLRSTVKCKTCQRSSHTFDEFMYLSVSVEATSMLELQSCIRQFFKTEALSGSSRWMCPGCKVPRDAIKTFDIWRLPKYLIIHLKR</sequence>
<evidence type="ECO:0000256" key="2">
    <source>
        <dbReference type="ARBA" id="ARBA00012759"/>
    </source>
</evidence>
<dbReference type="EC" id="3.4.19.12" evidence="2"/>
<dbReference type="AlphaFoldDB" id="A0A3P7M4P5"/>
<evidence type="ECO:0000313" key="5">
    <source>
        <dbReference type="Proteomes" id="UP000281553"/>
    </source>
</evidence>
<dbReference type="GO" id="GO:0004843">
    <property type="term" value="F:cysteine-type deubiquitinase activity"/>
    <property type="evidence" value="ECO:0007669"/>
    <property type="project" value="UniProtKB-EC"/>
</dbReference>
<feature type="domain" description="USP" evidence="3">
    <location>
        <begin position="1"/>
        <end position="124"/>
    </location>
</feature>
<dbReference type="PANTHER" id="PTHR21646:SF46">
    <property type="entry name" value="UBIQUITIN CARBOXYL-TERMINAL HYDROLASE"/>
    <property type="match status" value="1"/>
</dbReference>
<dbReference type="GO" id="GO:0016579">
    <property type="term" value="P:protein deubiquitination"/>
    <property type="evidence" value="ECO:0007669"/>
    <property type="project" value="InterPro"/>
</dbReference>
<keyword evidence="5" id="KW-1185">Reference proteome</keyword>
<dbReference type="InterPro" id="IPR028889">
    <property type="entry name" value="USP"/>
</dbReference>
<accession>A0A3P7M4P5</accession>
<dbReference type="Pfam" id="PF00443">
    <property type="entry name" value="UCH"/>
    <property type="match status" value="1"/>
</dbReference>
<evidence type="ECO:0000313" key="4">
    <source>
        <dbReference type="EMBL" id="VDN17248.1"/>
    </source>
</evidence>
<gene>
    <name evidence="4" type="ORF">DILT_LOCUS12877</name>
</gene>
<proteinExistence type="predicted"/>
<evidence type="ECO:0000259" key="3">
    <source>
        <dbReference type="PROSITE" id="PS50235"/>
    </source>
</evidence>
<dbReference type="InterPro" id="IPR038765">
    <property type="entry name" value="Papain-like_cys_pep_sf"/>
</dbReference>
<reference evidence="4 5" key="1">
    <citation type="submission" date="2018-11" db="EMBL/GenBank/DDBJ databases">
        <authorList>
            <consortium name="Pathogen Informatics"/>
        </authorList>
    </citation>
    <scope>NUCLEOTIDE SEQUENCE [LARGE SCALE GENOMIC DNA]</scope>
</reference>
<dbReference type="InterPro" id="IPR001394">
    <property type="entry name" value="Peptidase_C19_UCH"/>
</dbReference>
<dbReference type="Gene3D" id="3.90.70.10">
    <property type="entry name" value="Cysteine proteinases"/>
    <property type="match status" value="1"/>
</dbReference>
<dbReference type="PROSITE" id="PS50235">
    <property type="entry name" value="USP_3"/>
    <property type="match status" value="1"/>
</dbReference>
<comment type="catalytic activity">
    <reaction evidence="1">
        <text>Thiol-dependent hydrolysis of ester, thioester, amide, peptide and isopeptide bonds formed by the C-terminal Gly of ubiquitin (a 76-residue protein attached to proteins as an intracellular targeting signal).</text>
        <dbReference type="EC" id="3.4.19.12"/>
    </reaction>
</comment>